<gene>
    <name evidence="18" type="ORF">KGF86_05030</name>
</gene>
<evidence type="ECO:0000313" key="19">
    <source>
        <dbReference type="Proteomes" id="UP000681870"/>
    </source>
</evidence>
<comment type="subcellular location">
    <subcellularLocation>
        <location evidence="2">Cell membrane</location>
    </subcellularLocation>
    <subcellularLocation>
        <location evidence="1">Membrane</location>
        <topology evidence="1">Single-pass membrane protein</topology>
    </subcellularLocation>
</comment>
<protein>
    <recommendedName>
        <fullName evidence="5">serine-type D-Ala-D-Ala carboxypeptidase</fullName>
        <ecNumber evidence="5">3.4.16.4</ecNumber>
    </recommendedName>
</protein>
<evidence type="ECO:0000313" key="18">
    <source>
        <dbReference type="EMBL" id="MBS3679570.1"/>
    </source>
</evidence>
<evidence type="ECO:0000256" key="14">
    <source>
        <dbReference type="SAM" id="MobiDB-lite"/>
    </source>
</evidence>
<evidence type="ECO:0000259" key="16">
    <source>
        <dbReference type="Pfam" id="PF00905"/>
    </source>
</evidence>
<keyword evidence="10 15" id="KW-1133">Transmembrane helix</keyword>
<evidence type="ECO:0000256" key="8">
    <source>
        <dbReference type="ARBA" id="ARBA00022960"/>
    </source>
</evidence>
<evidence type="ECO:0000256" key="2">
    <source>
        <dbReference type="ARBA" id="ARBA00004236"/>
    </source>
</evidence>
<evidence type="ECO:0000256" key="7">
    <source>
        <dbReference type="ARBA" id="ARBA00022692"/>
    </source>
</evidence>
<dbReference type="Gene3D" id="1.10.10.1230">
    <property type="entry name" value="Penicillin-binding protein, N-terminal non-catalytic domain, head sub-domain"/>
    <property type="match status" value="1"/>
</dbReference>
<comment type="caution">
    <text evidence="18">The sequence shown here is derived from an EMBL/GenBank/DDBJ whole genome shotgun (WGS) entry which is preliminary data.</text>
</comment>
<dbReference type="InterPro" id="IPR012338">
    <property type="entry name" value="Beta-lactam/transpept-like"/>
</dbReference>
<evidence type="ECO:0000256" key="10">
    <source>
        <dbReference type="ARBA" id="ARBA00022989"/>
    </source>
</evidence>
<dbReference type="PANTHER" id="PTHR30627">
    <property type="entry name" value="PEPTIDOGLYCAN D,D-TRANSPEPTIDASE"/>
    <property type="match status" value="1"/>
</dbReference>
<evidence type="ECO:0000256" key="1">
    <source>
        <dbReference type="ARBA" id="ARBA00004167"/>
    </source>
</evidence>
<keyword evidence="19" id="KW-1185">Reference proteome</keyword>
<feature type="transmembrane region" description="Helical" evidence="15">
    <location>
        <begin position="12"/>
        <end position="35"/>
    </location>
</feature>
<dbReference type="EMBL" id="JAGXBY010000002">
    <property type="protein sequence ID" value="MBS3679570.1"/>
    <property type="molecule type" value="Genomic_DNA"/>
</dbReference>
<keyword evidence="11 15" id="KW-0472">Membrane</keyword>
<keyword evidence="6" id="KW-1003">Cell membrane</keyword>
<dbReference type="Proteomes" id="UP000681870">
    <property type="component" value="Unassembled WGS sequence"/>
</dbReference>
<dbReference type="InterPro" id="IPR001460">
    <property type="entry name" value="PCN-bd_Tpept"/>
</dbReference>
<sequence>MKKEKKQKAQLPFRLNILFFIVFLLFAVLILQLGVVQILNGESFQEEINKTTEDITKIPVPRGEIYDRNYNVVVKNKPMYAITYTPPKGVQAMDRLNVAQELSKYIDMFDPDPEKREKQLNRITERDKKEYWYLLNDEEVKEKLTKEEAAEMDPAEQYNTVLERITEEEYEDLTEQDLEIILIKKELDRAYSLSPQIVKSENVTPEEYAKVAEHLASLPGINATTDWVREYPFEQTLRNLLGNVTTEKEGIPAESIDTYLAKGYNRNDRVGDTGLEKQYEDLLRGRKEQVKYTMSKSGVILDSEVVVPGESGKDLVLSIDMEFQEKVDEILRSELKAATQGGKNRYLQHALAVVMDPHTGELLSVAGQSYLDDPETSVIEQDEIVDSAFRTMTDGYRPGSTVKGATVLAGYESGVISPGNSVFDTPIKILGTPQKGSWTNLGRVNDLDALRRSSNVYMFYIAMKMGGEYNYYENKKISFDPAAFEQMRNYFKQFGLGVETGVDYPNETTGYTGPKKEAGLLMDYAIGQYDTFSAMQLAQYVSTIANGGYRVQPHFLKEVRNPSTNDEDMGSIYKSINPKVLNKIVMDDSLIARVQEGFRQVYQEPGGTSYSYFRGTNFKAAGKTGTAQNDITINGNLYKTINLTMVAYAPYDNPEIALSVIVPNLDENTDYQINQNITRRIMEAYFTLKEQRDKGTNEENSATENDEIEEDQSE</sequence>
<comment type="pathway">
    <text evidence="3">Cell wall biogenesis; peptidoglycan biosynthesis.</text>
</comment>
<evidence type="ECO:0000256" key="13">
    <source>
        <dbReference type="ARBA" id="ARBA00034000"/>
    </source>
</evidence>
<dbReference type="Gene3D" id="3.90.1310.10">
    <property type="entry name" value="Penicillin-binding protein 2a (Domain 2)"/>
    <property type="match status" value="1"/>
</dbReference>
<dbReference type="SUPFAM" id="SSF56601">
    <property type="entry name" value="beta-lactamase/transpeptidase-like"/>
    <property type="match status" value="1"/>
</dbReference>
<dbReference type="SUPFAM" id="SSF56519">
    <property type="entry name" value="Penicillin binding protein dimerisation domain"/>
    <property type="match status" value="1"/>
</dbReference>
<evidence type="ECO:0000256" key="11">
    <source>
        <dbReference type="ARBA" id="ARBA00023136"/>
    </source>
</evidence>
<feature type="region of interest" description="Disordered" evidence="14">
    <location>
        <begin position="691"/>
        <end position="714"/>
    </location>
</feature>
<comment type="similarity">
    <text evidence="4">Belongs to the transpeptidase family.</text>
</comment>
<evidence type="ECO:0000256" key="4">
    <source>
        <dbReference type="ARBA" id="ARBA00007171"/>
    </source>
</evidence>
<evidence type="ECO:0000259" key="17">
    <source>
        <dbReference type="Pfam" id="PF03717"/>
    </source>
</evidence>
<evidence type="ECO:0000256" key="9">
    <source>
        <dbReference type="ARBA" id="ARBA00022984"/>
    </source>
</evidence>
<evidence type="ECO:0000256" key="12">
    <source>
        <dbReference type="ARBA" id="ARBA00023316"/>
    </source>
</evidence>
<keyword evidence="8" id="KW-0133">Cell shape</keyword>
<organism evidence="18 19">
    <name type="scientific">Ornithinibacillus massiliensis</name>
    <dbReference type="NCBI Taxonomy" id="1944633"/>
    <lineage>
        <taxon>Bacteria</taxon>
        <taxon>Bacillati</taxon>
        <taxon>Bacillota</taxon>
        <taxon>Bacilli</taxon>
        <taxon>Bacillales</taxon>
        <taxon>Bacillaceae</taxon>
        <taxon>Ornithinibacillus</taxon>
    </lineage>
</organism>
<name>A0ABS5MB88_9BACI</name>
<feature type="domain" description="Penicillin-binding protein transpeptidase" evidence="16">
    <location>
        <begin position="351"/>
        <end position="683"/>
    </location>
</feature>
<dbReference type="EC" id="3.4.16.4" evidence="5"/>
<feature type="domain" description="Penicillin-binding protein dimerisation" evidence="17">
    <location>
        <begin position="57"/>
        <end position="302"/>
    </location>
</feature>
<dbReference type="InterPro" id="IPR050515">
    <property type="entry name" value="Beta-lactam/transpept"/>
</dbReference>
<dbReference type="RefSeq" id="WP_211741289.1">
    <property type="nucleotide sequence ID" value="NZ_JAGXBY010000002.1"/>
</dbReference>
<feature type="compositionally biased region" description="Acidic residues" evidence="14">
    <location>
        <begin position="704"/>
        <end position="714"/>
    </location>
</feature>
<dbReference type="PANTHER" id="PTHR30627:SF2">
    <property type="entry name" value="PEPTIDOGLYCAN D,D-TRANSPEPTIDASE MRDA"/>
    <property type="match status" value="1"/>
</dbReference>
<dbReference type="InterPro" id="IPR036138">
    <property type="entry name" value="PBP_dimer_sf"/>
</dbReference>
<dbReference type="Pfam" id="PF00905">
    <property type="entry name" value="Transpeptidase"/>
    <property type="match status" value="1"/>
</dbReference>
<keyword evidence="7 15" id="KW-0812">Transmembrane</keyword>
<keyword evidence="12" id="KW-0961">Cell wall biogenesis/degradation</keyword>
<dbReference type="InterPro" id="IPR005311">
    <property type="entry name" value="PBP_dimer"/>
</dbReference>
<keyword evidence="9" id="KW-0573">Peptidoglycan synthesis</keyword>
<evidence type="ECO:0000256" key="5">
    <source>
        <dbReference type="ARBA" id="ARBA00012448"/>
    </source>
</evidence>
<evidence type="ECO:0000256" key="3">
    <source>
        <dbReference type="ARBA" id="ARBA00004752"/>
    </source>
</evidence>
<dbReference type="Gene3D" id="3.40.710.10">
    <property type="entry name" value="DD-peptidase/beta-lactamase superfamily"/>
    <property type="match status" value="1"/>
</dbReference>
<evidence type="ECO:0000256" key="15">
    <source>
        <dbReference type="SAM" id="Phobius"/>
    </source>
</evidence>
<dbReference type="Pfam" id="PF03717">
    <property type="entry name" value="PBP_dimer"/>
    <property type="match status" value="1"/>
</dbReference>
<accession>A0ABS5MB88</accession>
<proteinExistence type="inferred from homology"/>
<comment type="catalytic activity">
    <reaction evidence="13">
        <text>Preferential cleavage: (Ac)2-L-Lys-D-Ala-|-D-Ala. Also transpeptidation of peptidyl-alanyl moieties that are N-acyl substituents of D-alanine.</text>
        <dbReference type="EC" id="3.4.16.4"/>
    </reaction>
</comment>
<evidence type="ECO:0000256" key="6">
    <source>
        <dbReference type="ARBA" id="ARBA00022475"/>
    </source>
</evidence>
<reference evidence="18 19" key="1">
    <citation type="submission" date="2021-05" db="EMBL/GenBank/DDBJ databases">
        <title>Ornithinibacillus massiliensis sp. nov.</title>
        <authorList>
            <person name="Iwaza R."/>
            <person name="Lagier J.-C."/>
            <person name="Raoult D."/>
        </authorList>
    </citation>
    <scope>NUCLEOTIDE SEQUENCE [LARGE SCALE GENOMIC DNA]</scope>
    <source>
        <strain evidence="18 19">Marseille-P3601</strain>
    </source>
</reference>